<proteinExistence type="predicted"/>
<name>Q9LTZ7_ARATH</name>
<reference evidence="1" key="1">
    <citation type="journal article" date="2000" name="DNA Res.">
        <title>Structural analysis of Arabidopsis thaliana chromosome 3. I. Sequence features of the regions of 4,504,864 bp covered by sixty P1 and TAC clones.</title>
        <authorList>
            <person name="Sato S."/>
            <person name="Nakamura Y."/>
            <person name="Kaneko T."/>
            <person name="Katoh T."/>
            <person name="Asamizu E."/>
            <person name="Tabata S."/>
        </authorList>
    </citation>
    <scope>NUCLEOTIDE SEQUENCE [LARGE SCALE GENOMIC DNA]</scope>
</reference>
<sequence>MSVVIYLIIDRRDVAAWCRVVVYVGEFGSVIRYKADQRRVRNMSEKLVLRTNREMGGNEKRENETFRRMWRPVVGQISYFVAVLNLFGGEEQDQSRSEVEKRRIRKRKKKMNAVWRRQLWRLVDTRYDVLLER</sequence>
<reference key="2">
    <citation type="journal article" date="2000" name="Nature">
        <title>Sequence and analysis of chromosome 3 of the plant Arabidopsis thaliana.</title>
        <authorList>
            <consortium name="European Union Chromosome 3 Arabidopsis Sequencing Consortium"/>
            <consortium name="Institute for Genomic Research"/>
            <consortium name="Kazusa DNA Research Institute"/>
            <person name="Salanoubat M."/>
            <person name="Lemcke K."/>
            <person name="Rieger M."/>
            <person name="Ansorge W."/>
            <person name="Unseld M."/>
            <person name="Fartmann B."/>
            <person name="Valle G."/>
            <person name="Blocker H."/>
            <person name="Perez-Alonso M."/>
            <person name="Obermaier B."/>
            <person name="Delseny M."/>
            <person name="Boutry M."/>
            <person name="Grivell L.A."/>
            <person name="Mache R."/>
            <person name="Puigdomenech P."/>
            <person name="De Simone V."/>
            <person name="Choisne N."/>
            <person name="Artiguenave F."/>
            <person name="Robert C."/>
            <person name="Brottier P."/>
            <person name="Wincker P."/>
            <person name="Cattolico L."/>
            <person name="Weissenbach J."/>
            <person name="Saurin W."/>
            <person name="Quetier F."/>
            <person name="Schafer M."/>
            <person name="Muller-Auer S."/>
            <person name="Gabel C."/>
            <person name="Fuchs M."/>
            <person name="Benes V."/>
            <person name="Wurmbach E."/>
            <person name="Drzonek H."/>
            <person name="Erfle H."/>
            <person name="Jordan N."/>
            <person name="Bangert S."/>
            <person name="Wiedelmann R."/>
            <person name="Kranz H."/>
            <person name="Voss H."/>
            <person name="Holland R."/>
            <person name="Brandt P."/>
            <person name="Nyakatura G."/>
            <person name="Vezzi A."/>
            <person name="D'Angelo M."/>
            <person name="Pallavicini A."/>
            <person name="Toppo S."/>
            <person name="Simionati B."/>
            <person name="Conrad A."/>
            <person name="Hornischer K."/>
            <person name="Kauer G."/>
            <person name="Lohnert T.H."/>
            <person name="Nordsiek G."/>
            <person name="Reichelt J."/>
            <person name="Scharfe M."/>
            <person name="Schon O."/>
            <person name="Bargues M."/>
            <person name="Terol J."/>
            <person name="Climent J."/>
            <person name="Navarro P."/>
            <person name="Collado C."/>
            <person name="Perez-Perez A."/>
            <person name="Ottenwalder B."/>
            <person name="Duchemin D."/>
            <person name="Cooke R."/>
            <person name="Laudie M."/>
            <person name="Berger-Llauro C."/>
            <person name="Purnelle B."/>
            <person name="Masuy D."/>
            <person name="de Haan M."/>
            <person name="Maarse A.C."/>
            <person name="Alcaraz J.P."/>
            <person name="Cottet A."/>
            <person name="Casacuberta E."/>
            <person name="Monfort A."/>
            <person name="Argiriou A."/>
            <person name="flores M."/>
            <person name="Liguori R."/>
            <person name="Vitale D."/>
            <person name="Mannhaupt G."/>
            <person name="Haase D."/>
            <person name="Schoof H."/>
            <person name="Rudd S."/>
            <person name="Zaccaria P."/>
            <person name="Mewes H.W."/>
            <person name="Mayer K.F."/>
            <person name="Kaul S."/>
            <person name="Town C.D."/>
            <person name="Koo H.L."/>
            <person name="Tallon L.J."/>
            <person name="Jenkins J."/>
            <person name="Rooney T."/>
            <person name="Rizzo M."/>
            <person name="Walts A."/>
            <person name="Utterback T."/>
            <person name="Fujii C.Y."/>
            <person name="Shea T.P."/>
            <person name="Creasy T.H."/>
            <person name="Haas B."/>
            <person name="Maiti R."/>
            <person name="Wu D."/>
            <person name="Peterson J."/>
            <person name="Van Aken S."/>
            <person name="Pai G."/>
            <person name="Militscher J."/>
            <person name="Sellers P."/>
            <person name="Gill J.E."/>
            <person name="Feldblyum T.V."/>
            <person name="Preuss D."/>
            <person name="Lin X."/>
            <person name="Nierman W.C."/>
            <person name="Salzberg S.L."/>
            <person name="White O."/>
            <person name="Venter J.C."/>
            <person name="Fraser C.M."/>
            <person name="Kaneko T."/>
            <person name="Nakamura Y."/>
            <person name="Sato S."/>
            <person name="Kato T."/>
            <person name="Asamizu E."/>
            <person name="Sasamoto S."/>
            <person name="Kimura T."/>
            <person name="Idesawa K."/>
            <person name="Kawashima K."/>
            <person name="Kishida Y."/>
            <person name="Kiyokawa C."/>
            <person name="Kohara M."/>
            <person name="Matsumoto M."/>
            <person name="Matsuno A."/>
            <person name="Muraki A."/>
            <person name="Nakayama S."/>
            <person name="Nakazaki N."/>
            <person name="Shinpo S."/>
            <person name="Takeuchi C."/>
            <person name="Wada T."/>
            <person name="Watanabe A."/>
            <person name="Yamada M."/>
            <person name="Yasuda M."/>
            <person name="Tabata S."/>
        </authorList>
    </citation>
    <scope>NUCLEOTIDE SEQUENCE [LARGE SCALE GENOMIC DNA]</scope>
    <source>
        <strain>cv. Columbia</strain>
    </source>
</reference>
<evidence type="ECO:0000313" key="1">
    <source>
        <dbReference type="EMBL" id="BAA95707.1"/>
    </source>
</evidence>
<accession>Q9LTZ7</accession>
<dbReference type="AlphaFoldDB" id="Q9LTZ7"/>
<dbReference type="EMBL" id="AB024028">
    <property type="protein sequence ID" value="BAA95707.1"/>
    <property type="molecule type" value="Genomic_DNA"/>
</dbReference>
<protein>
    <submittedName>
        <fullName evidence="1">Uncharacterized protein</fullName>
    </submittedName>
</protein>
<organism evidence="1">
    <name type="scientific">Arabidopsis thaliana</name>
    <name type="common">Mouse-ear cress</name>
    <dbReference type="NCBI Taxonomy" id="3702"/>
    <lineage>
        <taxon>Eukaryota</taxon>
        <taxon>Viridiplantae</taxon>
        <taxon>Streptophyta</taxon>
        <taxon>Embryophyta</taxon>
        <taxon>Tracheophyta</taxon>
        <taxon>Spermatophyta</taxon>
        <taxon>Magnoliopsida</taxon>
        <taxon>eudicotyledons</taxon>
        <taxon>Gunneridae</taxon>
        <taxon>Pentapetalae</taxon>
        <taxon>rosids</taxon>
        <taxon>malvids</taxon>
        <taxon>Brassicales</taxon>
        <taxon>Brassicaceae</taxon>
        <taxon>Camelineae</taxon>
        <taxon>Arabidopsis</taxon>
    </lineage>
</organism>